<proteinExistence type="predicted"/>
<dbReference type="AlphaFoldDB" id="A0A430JGU7"/>
<evidence type="ECO:0000256" key="1">
    <source>
        <dbReference type="SAM" id="SignalP"/>
    </source>
</evidence>
<dbReference type="Proteomes" id="UP000276128">
    <property type="component" value="Unassembled WGS sequence"/>
</dbReference>
<gene>
    <name evidence="2" type="ORF">EJQ19_08800</name>
</gene>
<dbReference type="EMBL" id="RXHU01000022">
    <property type="protein sequence ID" value="RTE10248.1"/>
    <property type="molecule type" value="Genomic_DNA"/>
</dbReference>
<evidence type="ECO:0000313" key="2">
    <source>
        <dbReference type="EMBL" id="RTE10248.1"/>
    </source>
</evidence>
<dbReference type="SUPFAM" id="SSF50939">
    <property type="entry name" value="Sialidases"/>
    <property type="match status" value="1"/>
</dbReference>
<dbReference type="PANTHER" id="PTHR38792">
    <property type="entry name" value="BNR/ASP-BOX REPEAT DOMAIN PROTEIN (AFU_ORTHOLOGUE AFUA_7G06430)-RELATED"/>
    <property type="match status" value="1"/>
</dbReference>
<dbReference type="RefSeq" id="WP_126140830.1">
    <property type="nucleotide sequence ID" value="NZ_RXHU01000022.1"/>
</dbReference>
<dbReference type="PANTHER" id="PTHR38792:SF3">
    <property type="entry name" value="BNR_ASP-BOX REPEAT DOMAIN PROTEIN (AFU_ORTHOLOGUE AFUA_7G06430)-RELATED"/>
    <property type="match status" value="1"/>
</dbReference>
<evidence type="ECO:0008006" key="4">
    <source>
        <dbReference type="Google" id="ProtNLM"/>
    </source>
</evidence>
<protein>
    <recommendedName>
        <fullName evidence="4">Exo-alpha-sialidase</fullName>
    </recommendedName>
</protein>
<keyword evidence="3" id="KW-1185">Reference proteome</keyword>
<feature type="chain" id="PRO_5019311146" description="Exo-alpha-sialidase" evidence="1">
    <location>
        <begin position="32"/>
        <end position="690"/>
    </location>
</feature>
<sequence length="690" mass="73437">MKAKSRLRLGIFMMVVMMVATLIMPFNMAQAATSGMAWPTSNTTVYTTGSGGVWYPRMLQVSSGNMLVSFDTNADGGFTKVKVAKSTDGGLTWGTPITAASDANGDVGNGQMLLLTNGDIWLAYRVVIHSGSTYTTYLKVRKSSDGGSTWSDLGNGQIATESEGSFNGVWEPFLGYVGSTITVMYADDSSAVVGSSGKQKILMKTWSGSGWSSATVVSDGVANNSRDGMPVFTKMADGRYIVVFEATDISGHPFGIKYKISSNGVDWSGPRQTMFIPTNAGKKAGAPFVVKLGDGRLMASFQTDDSSANTGDGYSSMRTMISSDNGATWGYLYNVFPVSDTKFSNWNSLMAVDTTRVMAVTSANFPSTGIYLRTGNAGTPSNVNLADNWGFETANVNGWTTYGADYPNRIHIHGLNDGIARAPGGGNYFIGLAGTSSPGTAYIGQTITGLDSGIYTMRAYLRSSGGQTSNYMEVKDYGGATLQTNFPVTGTWTQVTISGISVTNAQATIGFYTANTSDSQWADIDNVEFIKTASTTPLNDNLTNNWGFETANVNGWTTYGADYPDRIHIHGINDGITRAPGGGNYFIGLAGISSPATAYVGQTITGLQNGTYTMRAYLRSSGGQTSNYMEVKDYGGTTRQTNFPVTSTWTQVTISGISVTNGQATIGFFASNSSSSQWADIDNVEFFRTN</sequence>
<dbReference type="Gene3D" id="2.60.120.260">
    <property type="entry name" value="Galactose-binding domain-like"/>
    <property type="match status" value="2"/>
</dbReference>
<comment type="caution">
    <text evidence="2">The sequence shown here is derived from an EMBL/GenBank/DDBJ whole genome shotgun (WGS) entry which is preliminary data.</text>
</comment>
<dbReference type="CDD" id="cd15482">
    <property type="entry name" value="Sialidase_non-viral"/>
    <property type="match status" value="1"/>
</dbReference>
<keyword evidence="1" id="KW-0732">Signal</keyword>
<dbReference type="Gene3D" id="2.120.10.10">
    <property type="match status" value="1"/>
</dbReference>
<organism evidence="2 3">
    <name type="scientific">Paenibacillus whitsoniae</name>
    <dbReference type="NCBI Taxonomy" id="2496558"/>
    <lineage>
        <taxon>Bacteria</taxon>
        <taxon>Bacillati</taxon>
        <taxon>Bacillota</taxon>
        <taxon>Bacilli</taxon>
        <taxon>Bacillales</taxon>
        <taxon>Paenibacillaceae</taxon>
        <taxon>Paenibacillus</taxon>
    </lineage>
</organism>
<dbReference type="OrthoDB" id="142430at2"/>
<evidence type="ECO:0000313" key="3">
    <source>
        <dbReference type="Proteomes" id="UP000276128"/>
    </source>
</evidence>
<feature type="signal peptide" evidence="1">
    <location>
        <begin position="1"/>
        <end position="31"/>
    </location>
</feature>
<reference evidence="2 3" key="1">
    <citation type="submission" date="2018-12" db="EMBL/GenBank/DDBJ databases">
        <title>Bacillus ochoae sp. nov., Paenibacillus whitsoniae sp. nov., Paenibacillus spiritus sp. nov. Isolated from the Mars Exploration Rover during spacecraft assembly.</title>
        <authorList>
            <person name="Seuylemezian A."/>
            <person name="Vaishampayan P."/>
        </authorList>
    </citation>
    <scope>NUCLEOTIDE SEQUENCE [LARGE SCALE GENOMIC DNA]</scope>
    <source>
        <strain evidence="2 3">MER 54</strain>
    </source>
</reference>
<accession>A0A430JGU7</accession>
<dbReference type="InterPro" id="IPR036278">
    <property type="entry name" value="Sialidase_sf"/>
</dbReference>
<name>A0A430JGU7_9BACL</name>